<evidence type="ECO:0000256" key="2">
    <source>
        <dbReference type="SAM" id="Phobius"/>
    </source>
</evidence>
<proteinExistence type="predicted"/>
<organism evidence="3 4">
    <name type="scientific">Rugosimonospora africana</name>
    <dbReference type="NCBI Taxonomy" id="556532"/>
    <lineage>
        <taxon>Bacteria</taxon>
        <taxon>Bacillati</taxon>
        <taxon>Actinomycetota</taxon>
        <taxon>Actinomycetes</taxon>
        <taxon>Micromonosporales</taxon>
        <taxon>Micromonosporaceae</taxon>
        <taxon>Rugosimonospora</taxon>
    </lineage>
</organism>
<feature type="transmembrane region" description="Helical" evidence="2">
    <location>
        <begin position="51"/>
        <end position="71"/>
    </location>
</feature>
<gene>
    <name evidence="3" type="ORF">Raf01_39830</name>
</gene>
<reference evidence="3" key="1">
    <citation type="submission" date="2021-01" db="EMBL/GenBank/DDBJ databases">
        <title>Whole genome shotgun sequence of Rugosimonospora africana NBRC 104875.</title>
        <authorList>
            <person name="Komaki H."/>
            <person name="Tamura T."/>
        </authorList>
    </citation>
    <scope>NUCLEOTIDE SEQUENCE</scope>
    <source>
        <strain evidence="3">NBRC 104875</strain>
    </source>
</reference>
<name>A0A8J3QST2_9ACTN</name>
<keyword evidence="4" id="KW-1185">Reference proteome</keyword>
<dbReference type="InterPro" id="IPR010645">
    <property type="entry name" value="MFS_4"/>
</dbReference>
<evidence type="ECO:0000313" key="3">
    <source>
        <dbReference type="EMBL" id="GIH15811.1"/>
    </source>
</evidence>
<feature type="transmembrane region" description="Helical" evidence="2">
    <location>
        <begin position="77"/>
        <end position="96"/>
    </location>
</feature>
<keyword evidence="2" id="KW-1133">Transmembrane helix</keyword>
<dbReference type="EMBL" id="BONZ01000038">
    <property type="protein sequence ID" value="GIH15811.1"/>
    <property type="molecule type" value="Genomic_DNA"/>
</dbReference>
<sequence>MQAVGIALPVIGGSVGADLAAAVLFGGTFLGIATLALAVGTHLGTPRSVAVLTTGYSVGQVAGPLIVTPVLRDGYRTALLIGAAVVATAAVAAGVLRRRFPRHLGPLPNRVRAASTCTRPGESSTRTGVEPDDHRQEHSHDHSRR</sequence>
<dbReference type="AlphaFoldDB" id="A0A8J3QST2"/>
<dbReference type="Pfam" id="PF06779">
    <property type="entry name" value="MFS_4"/>
    <property type="match status" value="1"/>
</dbReference>
<dbReference type="Proteomes" id="UP000642748">
    <property type="component" value="Unassembled WGS sequence"/>
</dbReference>
<protein>
    <submittedName>
        <fullName evidence="3">Uncharacterized protein</fullName>
    </submittedName>
</protein>
<dbReference type="InterPro" id="IPR036259">
    <property type="entry name" value="MFS_trans_sf"/>
</dbReference>
<feature type="compositionally biased region" description="Polar residues" evidence="1">
    <location>
        <begin position="115"/>
        <end position="127"/>
    </location>
</feature>
<feature type="compositionally biased region" description="Basic and acidic residues" evidence="1">
    <location>
        <begin position="129"/>
        <end position="145"/>
    </location>
</feature>
<dbReference type="SUPFAM" id="SSF103473">
    <property type="entry name" value="MFS general substrate transporter"/>
    <property type="match status" value="1"/>
</dbReference>
<evidence type="ECO:0000313" key="4">
    <source>
        <dbReference type="Proteomes" id="UP000642748"/>
    </source>
</evidence>
<evidence type="ECO:0000256" key="1">
    <source>
        <dbReference type="SAM" id="MobiDB-lite"/>
    </source>
</evidence>
<feature type="region of interest" description="Disordered" evidence="1">
    <location>
        <begin position="107"/>
        <end position="145"/>
    </location>
</feature>
<accession>A0A8J3QST2</accession>
<comment type="caution">
    <text evidence="3">The sequence shown here is derived from an EMBL/GenBank/DDBJ whole genome shotgun (WGS) entry which is preliminary data.</text>
</comment>
<feature type="transmembrane region" description="Helical" evidence="2">
    <location>
        <begin position="19"/>
        <end position="39"/>
    </location>
</feature>
<keyword evidence="2" id="KW-0472">Membrane</keyword>
<keyword evidence="2" id="KW-0812">Transmembrane</keyword>